<evidence type="ECO:0000256" key="2">
    <source>
        <dbReference type="SAM" id="MobiDB-lite"/>
    </source>
</evidence>
<feature type="region of interest" description="Disordered" evidence="2">
    <location>
        <begin position="72"/>
        <end position="96"/>
    </location>
</feature>
<comment type="catalytic activity">
    <reaction evidence="1">
        <text>L-aspartyl-tRNA(Asn) + L-glutamine + ATP + H2O = L-asparaginyl-tRNA(Asn) + L-glutamate + ADP + phosphate + 2 H(+)</text>
        <dbReference type="Rhea" id="RHEA:14513"/>
        <dbReference type="Rhea" id="RHEA-COMP:9674"/>
        <dbReference type="Rhea" id="RHEA-COMP:9677"/>
        <dbReference type="ChEBI" id="CHEBI:15377"/>
        <dbReference type="ChEBI" id="CHEBI:15378"/>
        <dbReference type="ChEBI" id="CHEBI:29985"/>
        <dbReference type="ChEBI" id="CHEBI:30616"/>
        <dbReference type="ChEBI" id="CHEBI:43474"/>
        <dbReference type="ChEBI" id="CHEBI:58359"/>
        <dbReference type="ChEBI" id="CHEBI:78515"/>
        <dbReference type="ChEBI" id="CHEBI:78516"/>
        <dbReference type="ChEBI" id="CHEBI:456216"/>
    </reaction>
</comment>
<dbReference type="Proteomes" id="UP000070457">
    <property type="component" value="Unassembled WGS sequence"/>
</dbReference>
<dbReference type="HAMAP" id="MF_00122">
    <property type="entry name" value="GatC"/>
    <property type="match status" value="1"/>
</dbReference>
<accession>A0A136LWI9</accession>
<dbReference type="GO" id="GO:0050567">
    <property type="term" value="F:glutaminyl-tRNA synthase (glutamine-hydrolyzing) activity"/>
    <property type="evidence" value="ECO:0007669"/>
    <property type="project" value="UniProtKB-UniRule"/>
</dbReference>
<dbReference type="GO" id="GO:0016740">
    <property type="term" value="F:transferase activity"/>
    <property type="evidence" value="ECO:0007669"/>
    <property type="project" value="UniProtKB-KW"/>
</dbReference>
<dbReference type="STRING" id="1617426.TR69_WS6001001265"/>
<dbReference type="GO" id="GO:0006412">
    <property type="term" value="P:translation"/>
    <property type="evidence" value="ECO:0007669"/>
    <property type="project" value="UniProtKB-UniRule"/>
</dbReference>
<dbReference type="GO" id="GO:0050566">
    <property type="term" value="F:asparaginyl-tRNA synthase (glutamine-hydrolyzing) activity"/>
    <property type="evidence" value="ECO:0007669"/>
    <property type="project" value="RHEA"/>
</dbReference>
<dbReference type="Pfam" id="PF02686">
    <property type="entry name" value="GatC"/>
    <property type="match status" value="1"/>
</dbReference>
<keyword evidence="1" id="KW-0648">Protein biosynthesis</keyword>
<dbReference type="InterPro" id="IPR036113">
    <property type="entry name" value="Asp/Glu-ADT_sf_sub_c"/>
</dbReference>
<dbReference type="InterPro" id="IPR003837">
    <property type="entry name" value="GatC"/>
</dbReference>
<evidence type="ECO:0000256" key="1">
    <source>
        <dbReference type="HAMAP-Rule" id="MF_00122"/>
    </source>
</evidence>
<comment type="caution">
    <text evidence="3">The sequence shown here is derived from an EMBL/GenBank/DDBJ whole genome shotgun (WGS) entry which is preliminary data.</text>
</comment>
<dbReference type="GO" id="GO:0070681">
    <property type="term" value="P:glutaminyl-tRNAGln biosynthesis via transamidation"/>
    <property type="evidence" value="ECO:0007669"/>
    <property type="project" value="TreeGrafter"/>
</dbReference>
<protein>
    <recommendedName>
        <fullName evidence="1">Aspartyl/glutamyl-tRNA(Asn/Gln) amidotransferase subunit C</fullName>
        <shortName evidence="1">Asp/Glu-ADT subunit C</shortName>
        <ecNumber evidence="1">6.3.5.-</ecNumber>
    </recommendedName>
</protein>
<dbReference type="NCBIfam" id="TIGR00135">
    <property type="entry name" value="gatC"/>
    <property type="match status" value="1"/>
</dbReference>
<dbReference type="GO" id="GO:0006450">
    <property type="term" value="P:regulation of translational fidelity"/>
    <property type="evidence" value="ECO:0007669"/>
    <property type="project" value="InterPro"/>
</dbReference>
<keyword evidence="3" id="KW-0808">Transferase</keyword>
<keyword evidence="1 3" id="KW-0436">Ligase</keyword>
<comment type="subunit">
    <text evidence="1">Heterotrimer of A, B and C subunits.</text>
</comment>
<dbReference type="Gene3D" id="1.10.20.60">
    <property type="entry name" value="Glu-tRNAGln amidotransferase C subunit, N-terminal domain"/>
    <property type="match status" value="1"/>
</dbReference>
<dbReference type="SUPFAM" id="SSF141000">
    <property type="entry name" value="Glu-tRNAGln amidotransferase C subunit"/>
    <property type="match status" value="1"/>
</dbReference>
<sequence>MNVTPAELKKIADLARIELNDAELERFSAELSPIIDYAAQLREVDTSDISYASHVDDFNDTVLQEDVPVDPMLPEDTFKNSHNRKKGSTFITGNIQ</sequence>
<name>A0A136LWI9_9BACT</name>
<gene>
    <name evidence="1 3" type="primary">gatC</name>
    <name evidence="3" type="ORF">TR69_WS6001001265</name>
</gene>
<dbReference type="PANTHER" id="PTHR15004:SF0">
    <property type="entry name" value="GLUTAMYL-TRNA(GLN) AMIDOTRANSFERASE SUBUNIT C, MITOCHONDRIAL"/>
    <property type="match status" value="1"/>
</dbReference>
<dbReference type="PANTHER" id="PTHR15004">
    <property type="entry name" value="GLUTAMYL-TRNA(GLN) AMIDOTRANSFERASE SUBUNIT C, MITOCHONDRIAL"/>
    <property type="match status" value="1"/>
</dbReference>
<comment type="catalytic activity">
    <reaction evidence="1">
        <text>L-glutamyl-tRNA(Gln) + L-glutamine + ATP + H2O = L-glutaminyl-tRNA(Gln) + L-glutamate + ADP + phosphate + H(+)</text>
        <dbReference type="Rhea" id="RHEA:17521"/>
        <dbReference type="Rhea" id="RHEA-COMP:9681"/>
        <dbReference type="Rhea" id="RHEA-COMP:9684"/>
        <dbReference type="ChEBI" id="CHEBI:15377"/>
        <dbReference type="ChEBI" id="CHEBI:15378"/>
        <dbReference type="ChEBI" id="CHEBI:29985"/>
        <dbReference type="ChEBI" id="CHEBI:30616"/>
        <dbReference type="ChEBI" id="CHEBI:43474"/>
        <dbReference type="ChEBI" id="CHEBI:58359"/>
        <dbReference type="ChEBI" id="CHEBI:78520"/>
        <dbReference type="ChEBI" id="CHEBI:78521"/>
        <dbReference type="ChEBI" id="CHEBI:456216"/>
    </reaction>
</comment>
<dbReference type="EC" id="6.3.5.-" evidence="1"/>
<comment type="function">
    <text evidence="1">Allows the formation of correctly charged Asn-tRNA(Asn) or Gln-tRNA(Gln) through the transamidation of misacylated Asp-tRNA(Asn) or Glu-tRNA(Gln) in organisms which lack either or both of asparaginyl-tRNA or glutaminyl-tRNA synthetases. The reaction takes place in the presence of glutamine and ATP through an activated phospho-Asp-tRNA(Asn) or phospho-Glu-tRNA(Gln).</text>
</comment>
<evidence type="ECO:0000313" key="4">
    <source>
        <dbReference type="Proteomes" id="UP000070457"/>
    </source>
</evidence>
<dbReference type="GO" id="GO:0005524">
    <property type="term" value="F:ATP binding"/>
    <property type="evidence" value="ECO:0007669"/>
    <property type="project" value="UniProtKB-KW"/>
</dbReference>
<proteinExistence type="inferred from homology"/>
<keyword evidence="1" id="KW-0067">ATP-binding</keyword>
<keyword evidence="1" id="KW-0547">Nucleotide-binding</keyword>
<evidence type="ECO:0000313" key="3">
    <source>
        <dbReference type="EMBL" id="KXK25977.1"/>
    </source>
</evidence>
<organism evidence="3 4">
    <name type="scientific">candidate division WS6 bacterium OLB20</name>
    <dbReference type="NCBI Taxonomy" id="1617426"/>
    <lineage>
        <taxon>Bacteria</taxon>
        <taxon>Candidatus Dojkabacteria</taxon>
    </lineage>
</organism>
<reference evidence="3 4" key="1">
    <citation type="submission" date="2015-02" db="EMBL/GenBank/DDBJ databases">
        <title>Improved understanding of the partial-nitritation anammox process through 23 genomes representing the majority of the microbial community.</title>
        <authorList>
            <person name="Speth D.R."/>
            <person name="In T Zandt M."/>
            <person name="Guerrero Cruz S."/>
            <person name="Jetten M.S."/>
            <person name="Dutilh B.E."/>
        </authorList>
    </citation>
    <scope>NUCLEOTIDE SEQUENCE [LARGE SCALE GENOMIC DNA]</scope>
    <source>
        <strain evidence="3">OLB20</strain>
    </source>
</reference>
<dbReference type="EMBL" id="JYNZ01000005">
    <property type="protein sequence ID" value="KXK25977.1"/>
    <property type="molecule type" value="Genomic_DNA"/>
</dbReference>
<dbReference type="AlphaFoldDB" id="A0A136LWI9"/>
<comment type="similarity">
    <text evidence="1">Belongs to the GatC family.</text>
</comment>